<reference evidence="1 2" key="1">
    <citation type="submission" date="2018-05" db="EMBL/GenBank/DDBJ databases">
        <title>Compelete Genome Sequence of Spiroplasma melliferum.</title>
        <authorList>
            <person name="Davis R.E."/>
            <person name="Shao J.Y."/>
            <person name="Zhao Y."/>
            <person name="Gasparich G.E."/>
        </authorList>
    </citation>
    <scope>NUCLEOTIDE SEQUENCE [LARGE SCALE GENOMIC DNA]</scope>
    <source>
        <strain evidence="1 2">AS576</strain>
    </source>
</reference>
<name>A0ABX5UAY3_SPIME</name>
<evidence type="ECO:0000313" key="1">
    <source>
        <dbReference type="EMBL" id="QCO24516.1"/>
    </source>
</evidence>
<protein>
    <recommendedName>
        <fullName evidence="3">Spiroplasmavirus-related protein</fullName>
    </recommendedName>
</protein>
<dbReference type="Proteomes" id="UP000298715">
    <property type="component" value="Chromosome"/>
</dbReference>
<evidence type="ECO:0000313" key="2">
    <source>
        <dbReference type="Proteomes" id="UP000298715"/>
    </source>
</evidence>
<sequence length="67" mass="8117">MKSSFLIANYTRFYIIKLLDIECFITNKGFNIKENYYVIIIAMFFNEAINGRRHFKDGNIRRIEKFI</sequence>
<keyword evidence="2" id="KW-1185">Reference proteome</keyword>
<dbReference type="EMBL" id="CP029202">
    <property type="protein sequence ID" value="QCO24516.1"/>
    <property type="molecule type" value="Genomic_DNA"/>
</dbReference>
<accession>A0ABX5UAY3</accession>
<proteinExistence type="predicted"/>
<evidence type="ECO:0008006" key="3">
    <source>
        <dbReference type="Google" id="ProtNLM"/>
    </source>
</evidence>
<organism evidence="1 2">
    <name type="scientific">Spiroplasma melliferum</name>
    <dbReference type="NCBI Taxonomy" id="2134"/>
    <lineage>
        <taxon>Bacteria</taxon>
        <taxon>Bacillati</taxon>
        <taxon>Mycoplasmatota</taxon>
        <taxon>Mollicutes</taxon>
        <taxon>Entomoplasmatales</taxon>
        <taxon>Spiroplasmataceae</taxon>
        <taxon>Spiroplasma</taxon>
    </lineage>
</organism>
<gene>
    <name evidence="1" type="ORF">SRED_003013</name>
</gene>